<sequence>MSLSYRPVVQFKAMQMNPQQGYAIHICIINS</sequence>
<organism evidence="1">
    <name type="scientific">Arundo donax</name>
    <name type="common">Giant reed</name>
    <name type="synonym">Donax arundinaceus</name>
    <dbReference type="NCBI Taxonomy" id="35708"/>
    <lineage>
        <taxon>Eukaryota</taxon>
        <taxon>Viridiplantae</taxon>
        <taxon>Streptophyta</taxon>
        <taxon>Embryophyta</taxon>
        <taxon>Tracheophyta</taxon>
        <taxon>Spermatophyta</taxon>
        <taxon>Magnoliopsida</taxon>
        <taxon>Liliopsida</taxon>
        <taxon>Poales</taxon>
        <taxon>Poaceae</taxon>
        <taxon>PACMAD clade</taxon>
        <taxon>Arundinoideae</taxon>
        <taxon>Arundineae</taxon>
        <taxon>Arundo</taxon>
    </lineage>
</organism>
<protein>
    <submittedName>
        <fullName evidence="1">Uncharacterized protein</fullName>
    </submittedName>
</protein>
<dbReference type="EMBL" id="GBRH01159381">
    <property type="protein sequence ID" value="JAE38515.1"/>
    <property type="molecule type" value="Transcribed_RNA"/>
</dbReference>
<reference evidence="1" key="2">
    <citation type="journal article" date="2015" name="Data Brief">
        <title>Shoot transcriptome of the giant reed, Arundo donax.</title>
        <authorList>
            <person name="Barrero R.A."/>
            <person name="Guerrero F.D."/>
            <person name="Moolhuijzen P."/>
            <person name="Goolsby J.A."/>
            <person name="Tidwell J."/>
            <person name="Bellgard S.E."/>
            <person name="Bellgard M.I."/>
        </authorList>
    </citation>
    <scope>NUCLEOTIDE SEQUENCE</scope>
    <source>
        <tissue evidence="1">Shoot tissue taken approximately 20 cm above the soil surface</tissue>
    </source>
</reference>
<evidence type="ECO:0000313" key="1">
    <source>
        <dbReference type="EMBL" id="JAE38515.1"/>
    </source>
</evidence>
<dbReference type="AlphaFoldDB" id="A0A0A9HMY7"/>
<name>A0A0A9HMY7_ARUDO</name>
<accession>A0A0A9HMY7</accession>
<proteinExistence type="predicted"/>
<reference evidence="1" key="1">
    <citation type="submission" date="2014-09" db="EMBL/GenBank/DDBJ databases">
        <authorList>
            <person name="Magalhaes I.L.F."/>
            <person name="Oliveira U."/>
            <person name="Santos F.R."/>
            <person name="Vidigal T.H.D.A."/>
            <person name="Brescovit A.D."/>
            <person name="Santos A.J."/>
        </authorList>
    </citation>
    <scope>NUCLEOTIDE SEQUENCE</scope>
    <source>
        <tissue evidence="1">Shoot tissue taken approximately 20 cm above the soil surface</tissue>
    </source>
</reference>